<dbReference type="GO" id="GO:0004674">
    <property type="term" value="F:protein serine/threonine kinase activity"/>
    <property type="evidence" value="ECO:0007669"/>
    <property type="project" value="TreeGrafter"/>
</dbReference>
<evidence type="ECO:0000256" key="1">
    <source>
        <dbReference type="ARBA" id="ARBA00010164"/>
    </source>
</evidence>
<dbReference type="InterPro" id="IPR017508">
    <property type="entry name" value="HipA_N1"/>
</dbReference>
<evidence type="ECO:0000313" key="7">
    <source>
        <dbReference type="Proteomes" id="UP000071778"/>
    </source>
</evidence>
<evidence type="ECO:0000256" key="3">
    <source>
        <dbReference type="ARBA" id="ARBA00022777"/>
    </source>
</evidence>
<keyword evidence="7" id="KW-1185">Reference proteome</keyword>
<keyword evidence="3" id="KW-0418">Kinase</keyword>
<dbReference type="PANTHER" id="PTHR37419">
    <property type="entry name" value="SERINE/THREONINE-PROTEIN KINASE TOXIN HIPA"/>
    <property type="match status" value="1"/>
</dbReference>
<dbReference type="EMBL" id="CP013235">
    <property type="protein sequence ID" value="AMP10199.1"/>
    <property type="molecule type" value="Genomic_DNA"/>
</dbReference>
<dbReference type="PATRIC" id="fig|279058.18.peg.2421"/>
<dbReference type="Pfam" id="PF07804">
    <property type="entry name" value="HipA_C"/>
    <property type="match status" value="1"/>
</dbReference>
<keyword evidence="2" id="KW-0808">Transferase</keyword>
<dbReference type="Pfam" id="PF13657">
    <property type="entry name" value="Couple_hipA"/>
    <property type="match status" value="1"/>
</dbReference>
<accession>A0A127QJF8</accession>
<dbReference type="InterPro" id="IPR012893">
    <property type="entry name" value="HipA-like_C"/>
</dbReference>
<feature type="domain" description="HipA N-terminal subdomain 1" evidence="5">
    <location>
        <begin position="6"/>
        <end position="119"/>
    </location>
</feature>
<dbReference type="NCBIfam" id="TIGR03071">
    <property type="entry name" value="couple_hipA"/>
    <property type="match status" value="1"/>
</dbReference>
<dbReference type="AlphaFoldDB" id="A0A127QJF8"/>
<name>A0A127QJF8_9BURK</name>
<evidence type="ECO:0000256" key="2">
    <source>
        <dbReference type="ARBA" id="ARBA00022679"/>
    </source>
</evidence>
<organism evidence="6 7">
    <name type="scientific">Collimonas arenae</name>
    <dbReference type="NCBI Taxonomy" id="279058"/>
    <lineage>
        <taxon>Bacteria</taxon>
        <taxon>Pseudomonadati</taxon>
        <taxon>Pseudomonadota</taxon>
        <taxon>Betaproteobacteria</taxon>
        <taxon>Burkholderiales</taxon>
        <taxon>Oxalobacteraceae</taxon>
        <taxon>Collimonas</taxon>
    </lineage>
</organism>
<proteinExistence type="inferred from homology"/>
<evidence type="ECO:0000259" key="5">
    <source>
        <dbReference type="Pfam" id="PF13657"/>
    </source>
</evidence>
<dbReference type="Proteomes" id="UP000071778">
    <property type="component" value="Chromosome"/>
</dbReference>
<feature type="domain" description="HipA-like C-terminal" evidence="4">
    <location>
        <begin position="153"/>
        <end position="392"/>
    </location>
</feature>
<dbReference type="InterPro" id="IPR052028">
    <property type="entry name" value="HipA_Ser/Thr_kinase"/>
</dbReference>
<evidence type="ECO:0000259" key="4">
    <source>
        <dbReference type="Pfam" id="PF07804"/>
    </source>
</evidence>
<gene>
    <name evidence="6" type="ORF">CAter282_2453</name>
</gene>
<evidence type="ECO:0000313" key="6">
    <source>
        <dbReference type="EMBL" id="AMP10199.1"/>
    </source>
</evidence>
<reference evidence="6 7" key="1">
    <citation type="submission" date="2015-11" db="EMBL/GenBank/DDBJ databases">
        <title>Exploring the genomic traits of fungus-feeding bacterial genus Collimonas.</title>
        <authorList>
            <person name="Song C."/>
            <person name="Schmidt R."/>
            <person name="de Jager V."/>
            <person name="Krzyzanowska D."/>
            <person name="Jongedijk E."/>
            <person name="Cankar K."/>
            <person name="Beekwilder J."/>
            <person name="van Veen A."/>
            <person name="de Boer W."/>
            <person name="van Veen J.A."/>
            <person name="Garbeva P."/>
        </authorList>
    </citation>
    <scope>NUCLEOTIDE SEQUENCE [LARGE SCALE GENOMIC DNA]</scope>
    <source>
        <strain evidence="6 7">Ter282</strain>
    </source>
</reference>
<sequence>MNLSALDIFLGERKVGVLFQYGDMVRLQIDAEYAQDPLRPTLSLSMRAANPEQDAALLLNPLAAMFNSPGQQRLPPFFQNLLPEGVLRKQIALERQCAEDNHFELLAACGRDLPGAVKAVPTKLTRAMMTRLVTQDHEAIEESVIAAPLVDGVSISGMQPKLALIQEGGRYVSRTRHRDAHIIGKLPTAQFDHLPEVEYLSLQLAQAAGVTTCQASLQPLEAILADHGYAPGGSQQFLAVQRFDRDQPGRLHVEDFCQILGVDPDKKYTGASYADMALVMQSVAGLGEAACHELLRRITVNELIGNYDGHLKNFGIRYLADGAIELSPAYDVVAYGVYLNGSGHALKFADGQPKRTFLSPLTLRAFANRSGMLEPPLRHVISEVCKKALKTWPDLIAASQLLPHQKTRLHDYFMNREIISGLRSRQQKQAAKAAGFASSSDDNVAPY</sequence>
<comment type="similarity">
    <text evidence="1">Belongs to the HipA Ser/Thr kinase family.</text>
</comment>
<dbReference type="PANTHER" id="PTHR37419:SF1">
    <property type="entry name" value="SERINE_THREONINE-PROTEIN KINASE TOXIN HIPA"/>
    <property type="match status" value="1"/>
</dbReference>
<dbReference type="GO" id="GO:0005829">
    <property type="term" value="C:cytosol"/>
    <property type="evidence" value="ECO:0007669"/>
    <property type="project" value="TreeGrafter"/>
</dbReference>
<dbReference type="RefSeq" id="WP_082799741.1">
    <property type="nucleotide sequence ID" value="NZ_CP013235.1"/>
</dbReference>
<protein>
    <submittedName>
        <fullName evidence="6">HipA N-terminal domain protein</fullName>
    </submittedName>
</protein>